<proteinExistence type="predicted"/>
<reference evidence="8 9" key="1">
    <citation type="submission" date="2023-07" db="EMBL/GenBank/DDBJ databases">
        <title>Sorghum-associated microbial communities from plants grown in Nebraska, USA.</title>
        <authorList>
            <person name="Schachtman D."/>
        </authorList>
    </citation>
    <scope>NUCLEOTIDE SEQUENCE [LARGE SCALE GENOMIC DNA]</scope>
    <source>
        <strain evidence="8 9">3773</strain>
    </source>
</reference>
<comment type="caution">
    <text evidence="8">The sequence shown here is derived from an EMBL/GenBank/DDBJ whole genome shotgun (WGS) entry which is preliminary data.</text>
</comment>
<name>A0ABU1TLT7_9FLAO</name>
<accession>A0ABU1TLT7</accession>
<comment type="subcellular location">
    <subcellularLocation>
        <location evidence="1">Cell membrane</location>
        <topology evidence="1">Multi-pass membrane protein</topology>
    </subcellularLocation>
</comment>
<evidence type="ECO:0000313" key="8">
    <source>
        <dbReference type="EMBL" id="MDR6966777.1"/>
    </source>
</evidence>
<dbReference type="InterPro" id="IPR051791">
    <property type="entry name" value="Pra-immunoreactive"/>
</dbReference>
<dbReference type="Pfam" id="PF06271">
    <property type="entry name" value="RDD"/>
    <property type="match status" value="1"/>
</dbReference>
<organism evidence="8 9">
    <name type="scientific">Flavobacterium arsenatis</name>
    <dbReference type="NCBI Taxonomy" id="1484332"/>
    <lineage>
        <taxon>Bacteria</taxon>
        <taxon>Pseudomonadati</taxon>
        <taxon>Bacteroidota</taxon>
        <taxon>Flavobacteriia</taxon>
        <taxon>Flavobacteriales</taxon>
        <taxon>Flavobacteriaceae</taxon>
        <taxon>Flavobacterium</taxon>
    </lineage>
</organism>
<feature type="domain" description="RDD" evidence="7">
    <location>
        <begin position="15"/>
        <end position="126"/>
    </location>
</feature>
<gene>
    <name evidence="8" type="ORF">J2X31_000775</name>
</gene>
<sequence>MDFKKQFSVDEEIIATGWQRFGNYMVDMIFIYIIIILLFIFIGLISSFFDSNEFMVWLDNMGDLEFYLIFSLLVLIYFIFFETFTSRSLAKYITGTIVVYEDGSKPNLGTITKRTLSRFIPFDALTFLGGARGWHDSISDTYVVSKKGLETKMKIFTELEEIGNSPE</sequence>
<evidence type="ECO:0000256" key="1">
    <source>
        <dbReference type="ARBA" id="ARBA00004651"/>
    </source>
</evidence>
<evidence type="ECO:0000313" key="9">
    <source>
        <dbReference type="Proteomes" id="UP001255185"/>
    </source>
</evidence>
<keyword evidence="3 6" id="KW-0812">Transmembrane</keyword>
<dbReference type="InterPro" id="IPR010432">
    <property type="entry name" value="RDD"/>
</dbReference>
<dbReference type="PANTHER" id="PTHR36115:SF4">
    <property type="entry name" value="MEMBRANE PROTEIN"/>
    <property type="match status" value="1"/>
</dbReference>
<evidence type="ECO:0000256" key="3">
    <source>
        <dbReference type="ARBA" id="ARBA00022692"/>
    </source>
</evidence>
<evidence type="ECO:0000256" key="6">
    <source>
        <dbReference type="SAM" id="Phobius"/>
    </source>
</evidence>
<evidence type="ECO:0000256" key="5">
    <source>
        <dbReference type="ARBA" id="ARBA00023136"/>
    </source>
</evidence>
<keyword evidence="4 6" id="KW-1133">Transmembrane helix</keyword>
<dbReference type="EMBL" id="JAVDVI010000002">
    <property type="protein sequence ID" value="MDR6966777.1"/>
    <property type="molecule type" value="Genomic_DNA"/>
</dbReference>
<dbReference type="PANTHER" id="PTHR36115">
    <property type="entry name" value="PROLINE-RICH ANTIGEN HOMOLOG-RELATED"/>
    <property type="match status" value="1"/>
</dbReference>
<keyword evidence="9" id="KW-1185">Reference proteome</keyword>
<evidence type="ECO:0000259" key="7">
    <source>
        <dbReference type="Pfam" id="PF06271"/>
    </source>
</evidence>
<evidence type="ECO:0000256" key="2">
    <source>
        <dbReference type="ARBA" id="ARBA00022475"/>
    </source>
</evidence>
<protein>
    <submittedName>
        <fullName evidence="8">RDD family membrane protein YckC</fullName>
    </submittedName>
</protein>
<keyword evidence="2" id="KW-1003">Cell membrane</keyword>
<feature type="transmembrane region" description="Helical" evidence="6">
    <location>
        <begin position="64"/>
        <end position="81"/>
    </location>
</feature>
<dbReference type="RefSeq" id="WP_310024545.1">
    <property type="nucleotide sequence ID" value="NZ_JAVDVI010000002.1"/>
</dbReference>
<feature type="transmembrane region" description="Helical" evidence="6">
    <location>
        <begin position="29"/>
        <end position="49"/>
    </location>
</feature>
<dbReference type="Proteomes" id="UP001255185">
    <property type="component" value="Unassembled WGS sequence"/>
</dbReference>
<evidence type="ECO:0000256" key="4">
    <source>
        <dbReference type="ARBA" id="ARBA00022989"/>
    </source>
</evidence>
<keyword evidence="5 6" id="KW-0472">Membrane</keyword>